<feature type="chain" id="PRO_5036893983" evidence="2">
    <location>
        <begin position="23"/>
        <end position="319"/>
    </location>
</feature>
<keyword evidence="2" id="KW-0732">Signal</keyword>
<dbReference type="InterPro" id="IPR042100">
    <property type="entry name" value="Bug_dom1"/>
</dbReference>
<organism evidence="3 4">
    <name type="scientific">Gemmobacter fulvus</name>
    <dbReference type="NCBI Taxonomy" id="2840474"/>
    <lineage>
        <taxon>Bacteria</taxon>
        <taxon>Pseudomonadati</taxon>
        <taxon>Pseudomonadota</taxon>
        <taxon>Alphaproteobacteria</taxon>
        <taxon>Rhodobacterales</taxon>
        <taxon>Paracoccaceae</taxon>
        <taxon>Gemmobacter</taxon>
    </lineage>
</organism>
<keyword evidence="4" id="KW-1185">Reference proteome</keyword>
<dbReference type="PIRSF" id="PIRSF017082">
    <property type="entry name" value="YflP"/>
    <property type="match status" value="1"/>
</dbReference>
<geneLocation type="plasmid" evidence="3 4">
    <name>p2</name>
</geneLocation>
<dbReference type="EMBL" id="CP076363">
    <property type="protein sequence ID" value="QWK92579.1"/>
    <property type="molecule type" value="Genomic_DNA"/>
</dbReference>
<evidence type="ECO:0000313" key="3">
    <source>
        <dbReference type="EMBL" id="QWK92579.1"/>
    </source>
</evidence>
<reference evidence="3" key="1">
    <citation type="submission" date="2021-06" db="EMBL/GenBank/DDBJ databases">
        <authorList>
            <person name="Lee C.-S."/>
            <person name="Jin L."/>
        </authorList>
    </citation>
    <scope>NUCLEOTIDE SEQUENCE</scope>
    <source>
        <strain evidence="3">Con5</strain>
        <plasmid evidence="3">p2</plasmid>
    </source>
</reference>
<dbReference type="PANTHER" id="PTHR42928:SF5">
    <property type="entry name" value="BLR1237 PROTEIN"/>
    <property type="match status" value="1"/>
</dbReference>
<dbReference type="AlphaFoldDB" id="A0A975PAC3"/>
<proteinExistence type="inferred from homology"/>
<dbReference type="CDD" id="cd07012">
    <property type="entry name" value="PBP2_Bug_TTT"/>
    <property type="match status" value="1"/>
</dbReference>
<dbReference type="InterPro" id="IPR005064">
    <property type="entry name" value="BUG"/>
</dbReference>
<dbReference type="RefSeq" id="WP_215505564.1">
    <property type="nucleotide sequence ID" value="NZ_CP076363.1"/>
</dbReference>
<dbReference type="SUPFAM" id="SSF53850">
    <property type="entry name" value="Periplasmic binding protein-like II"/>
    <property type="match status" value="1"/>
</dbReference>
<keyword evidence="3" id="KW-0614">Plasmid</keyword>
<dbReference type="Proteomes" id="UP000679352">
    <property type="component" value="Plasmid p2"/>
</dbReference>
<feature type="signal peptide" evidence="2">
    <location>
        <begin position="1"/>
        <end position="22"/>
    </location>
</feature>
<accession>A0A975PAC3</accession>
<dbReference type="Gene3D" id="3.40.190.10">
    <property type="entry name" value="Periplasmic binding protein-like II"/>
    <property type="match status" value="1"/>
</dbReference>
<dbReference type="PANTHER" id="PTHR42928">
    <property type="entry name" value="TRICARBOXYLATE-BINDING PROTEIN"/>
    <property type="match status" value="1"/>
</dbReference>
<protein>
    <submittedName>
        <fullName evidence="3">Tripartite tricarboxylate transporter substrate binding protein</fullName>
    </submittedName>
</protein>
<dbReference type="Gene3D" id="3.40.190.150">
    <property type="entry name" value="Bordetella uptake gene, domain 1"/>
    <property type="match status" value="1"/>
</dbReference>
<evidence type="ECO:0000256" key="2">
    <source>
        <dbReference type="SAM" id="SignalP"/>
    </source>
</evidence>
<name>A0A975PAC3_9RHOB</name>
<dbReference type="Pfam" id="PF03401">
    <property type="entry name" value="TctC"/>
    <property type="match status" value="1"/>
</dbReference>
<comment type="similarity">
    <text evidence="1">Belongs to the UPF0065 (bug) family.</text>
</comment>
<gene>
    <name evidence="3" type="ORF">KM031_19585</name>
</gene>
<evidence type="ECO:0000313" key="4">
    <source>
        <dbReference type="Proteomes" id="UP000679352"/>
    </source>
</evidence>
<evidence type="ECO:0000256" key="1">
    <source>
        <dbReference type="ARBA" id="ARBA00006987"/>
    </source>
</evidence>
<dbReference type="KEGG" id="gfu:KM031_19585"/>
<sequence length="319" mass="33307">MKTTNLLLGFALAATIGQPALADYPEKPIEMIVAFAPGGGTDVAARSIAMFMEKHLGNGASIAVINKPGAGGEIGWTALSTAEPDGYTIGMINPPSFVALAVEGKAKYTMDDFQTIGNIVLDPGILVVGKDSPYETLPALVEASKAAPGAIVVGTSGAAGSSEHIGILNLNRSAGTSFTPAFFGSTAPVRQALLGGHIPAATMNLSEALPLVRSGDIRLLGVMSPERSAYLPDAPTFKEQGFDLIVTASRGLAAPAGTPPEMVEKLQMALKAAMEDPEYLKTAQEAEIPLAYLDAPSYRALIDRITDELAETWKVTPWR</sequence>